<feature type="domain" description="Berberine/berberine-like" evidence="4">
    <location>
        <begin position="60"/>
        <end position="119"/>
    </location>
</feature>
<gene>
    <name evidence="5" type="ORF">F3Y22_tig00000002pilonHSYRG00259</name>
</gene>
<organism evidence="5 6">
    <name type="scientific">Hibiscus syriacus</name>
    <name type="common">Rose of Sharon</name>
    <dbReference type="NCBI Taxonomy" id="106335"/>
    <lineage>
        <taxon>Eukaryota</taxon>
        <taxon>Viridiplantae</taxon>
        <taxon>Streptophyta</taxon>
        <taxon>Embryophyta</taxon>
        <taxon>Tracheophyta</taxon>
        <taxon>Spermatophyta</taxon>
        <taxon>Magnoliopsida</taxon>
        <taxon>eudicotyledons</taxon>
        <taxon>Gunneridae</taxon>
        <taxon>Pentapetalae</taxon>
        <taxon>rosids</taxon>
        <taxon>malvids</taxon>
        <taxon>Malvales</taxon>
        <taxon>Malvaceae</taxon>
        <taxon>Malvoideae</taxon>
        <taxon>Hibiscus</taxon>
    </lineage>
</organism>
<evidence type="ECO:0000259" key="4">
    <source>
        <dbReference type="Pfam" id="PF08031"/>
    </source>
</evidence>
<dbReference type="InterPro" id="IPR016169">
    <property type="entry name" value="FAD-bd_PCMH_sub2"/>
</dbReference>
<keyword evidence="6" id="KW-1185">Reference proteome</keyword>
<dbReference type="Gene3D" id="3.40.462.20">
    <property type="match status" value="1"/>
</dbReference>
<evidence type="ECO:0000256" key="2">
    <source>
        <dbReference type="ARBA" id="ARBA00022827"/>
    </source>
</evidence>
<proteinExistence type="predicted"/>
<dbReference type="GO" id="GO:0050660">
    <property type="term" value="F:flavin adenine dinucleotide binding"/>
    <property type="evidence" value="ECO:0007669"/>
    <property type="project" value="InterPro"/>
</dbReference>
<evidence type="ECO:0000256" key="3">
    <source>
        <dbReference type="ARBA" id="ARBA00023002"/>
    </source>
</evidence>
<dbReference type="Gene3D" id="3.30.465.10">
    <property type="match status" value="1"/>
</dbReference>
<protein>
    <submittedName>
        <fullName evidence="5">FAD-binding Berberine family protein</fullName>
    </submittedName>
</protein>
<dbReference type="Proteomes" id="UP000436088">
    <property type="component" value="Unassembled WGS sequence"/>
</dbReference>
<dbReference type="GO" id="GO:0016491">
    <property type="term" value="F:oxidoreductase activity"/>
    <property type="evidence" value="ECO:0007669"/>
    <property type="project" value="UniProtKB-KW"/>
</dbReference>
<dbReference type="AlphaFoldDB" id="A0A6A3D7D1"/>
<dbReference type="EMBL" id="VEPZ02000001">
    <property type="protein sequence ID" value="KAE8736444.1"/>
    <property type="molecule type" value="Genomic_DNA"/>
</dbReference>
<evidence type="ECO:0000313" key="6">
    <source>
        <dbReference type="Proteomes" id="UP000436088"/>
    </source>
</evidence>
<dbReference type="PANTHER" id="PTHR32448">
    <property type="entry name" value="OS08G0158400 PROTEIN"/>
    <property type="match status" value="1"/>
</dbReference>
<dbReference type="InterPro" id="IPR012951">
    <property type="entry name" value="BBE"/>
</dbReference>
<accession>A0A6A3D7D1</accession>
<evidence type="ECO:0000313" key="5">
    <source>
        <dbReference type="EMBL" id="KAE8736444.1"/>
    </source>
</evidence>
<name>A0A6A3D7D1_HIBSY</name>
<reference evidence="5" key="1">
    <citation type="submission" date="2019-09" db="EMBL/GenBank/DDBJ databases">
        <title>Draft genome information of white flower Hibiscus syriacus.</title>
        <authorList>
            <person name="Kim Y.-M."/>
        </authorList>
    </citation>
    <scope>NUCLEOTIDE SEQUENCE [LARGE SCALE GENOMIC DNA]</scope>
    <source>
        <strain evidence="5">YM2019G1</strain>
    </source>
</reference>
<keyword evidence="2" id="KW-0274">FAD</keyword>
<sequence length="140" mass="16549">MDEISETETPFPHRAGNLYGIMYVVNWKEEEDINSEKFMGWMRRVYDYMTPYVSKSPREAYVNYRDLEIGTNEINDHKGSYAQARIWGLKYFKNNFNRLVHVKTTVDPENFFKHEQSIPPLSHLLKKGANWSSLNNHGDL</sequence>
<evidence type="ECO:0000256" key="1">
    <source>
        <dbReference type="ARBA" id="ARBA00022630"/>
    </source>
</evidence>
<dbReference type="Pfam" id="PF08031">
    <property type="entry name" value="BBE"/>
    <property type="match status" value="1"/>
</dbReference>
<comment type="caution">
    <text evidence="5">The sequence shown here is derived from an EMBL/GenBank/DDBJ whole genome shotgun (WGS) entry which is preliminary data.</text>
</comment>
<keyword evidence="3" id="KW-0560">Oxidoreductase</keyword>
<keyword evidence="1" id="KW-0285">Flavoprotein</keyword>